<keyword evidence="8" id="KW-0732">Signal</keyword>
<organism evidence="16 17">
    <name type="scientific">Eubacterium oxidoreducens</name>
    <dbReference type="NCBI Taxonomy" id="1732"/>
    <lineage>
        <taxon>Bacteria</taxon>
        <taxon>Bacillati</taxon>
        <taxon>Bacillota</taxon>
        <taxon>Clostridia</taxon>
        <taxon>Eubacteriales</taxon>
        <taxon>Eubacteriaceae</taxon>
        <taxon>Eubacterium</taxon>
    </lineage>
</organism>
<evidence type="ECO:0000256" key="2">
    <source>
        <dbReference type="ARBA" id="ARBA00008814"/>
    </source>
</evidence>
<dbReference type="InterPro" id="IPR002491">
    <property type="entry name" value="ABC_transptr_periplasmic_BD"/>
</dbReference>
<evidence type="ECO:0000256" key="6">
    <source>
        <dbReference type="ARBA" id="ARBA00022617"/>
    </source>
</evidence>
<dbReference type="InterPro" id="IPR050902">
    <property type="entry name" value="ABC_Transporter_SBP"/>
</dbReference>
<dbReference type="GO" id="GO:0071281">
    <property type="term" value="P:cellular response to iron ion"/>
    <property type="evidence" value="ECO:0007669"/>
    <property type="project" value="TreeGrafter"/>
</dbReference>
<dbReference type="STRING" id="1732.SAMN02910417_00207"/>
<dbReference type="GO" id="GO:0020037">
    <property type="term" value="F:heme binding"/>
    <property type="evidence" value="ECO:0007669"/>
    <property type="project" value="InterPro"/>
</dbReference>
<gene>
    <name evidence="16" type="ORF">SAMN02910417_00207</name>
</gene>
<comment type="cofactor">
    <cofactor evidence="1">
        <name>heme b</name>
        <dbReference type="ChEBI" id="CHEBI:60344"/>
    </cofactor>
</comment>
<evidence type="ECO:0000256" key="11">
    <source>
        <dbReference type="ARBA" id="ARBA00023139"/>
    </source>
</evidence>
<keyword evidence="6" id="KW-0349">Heme</keyword>
<keyword evidence="9" id="KW-0408">Iron</keyword>
<dbReference type="GO" id="GO:0046872">
    <property type="term" value="F:metal ion binding"/>
    <property type="evidence" value="ECO:0007669"/>
    <property type="project" value="UniProtKB-KW"/>
</dbReference>
<evidence type="ECO:0000256" key="12">
    <source>
        <dbReference type="ARBA" id="ARBA00023288"/>
    </source>
</evidence>
<name>A0A1G6A4A2_EUBOX</name>
<evidence type="ECO:0000256" key="10">
    <source>
        <dbReference type="ARBA" id="ARBA00023136"/>
    </source>
</evidence>
<dbReference type="Pfam" id="PF01497">
    <property type="entry name" value="Peripla_BP_2"/>
    <property type="match status" value="1"/>
</dbReference>
<evidence type="ECO:0000256" key="1">
    <source>
        <dbReference type="ARBA" id="ARBA00001970"/>
    </source>
</evidence>
<dbReference type="Proteomes" id="UP000199228">
    <property type="component" value="Unassembled WGS sequence"/>
</dbReference>
<feature type="domain" description="Fe/B12 periplasmic-binding" evidence="15">
    <location>
        <begin position="80"/>
        <end position="336"/>
    </location>
</feature>
<reference evidence="16 17" key="1">
    <citation type="submission" date="2016-10" db="EMBL/GenBank/DDBJ databases">
        <authorList>
            <person name="de Groot N.N."/>
        </authorList>
    </citation>
    <scope>NUCLEOTIDE SEQUENCE [LARGE SCALE GENOMIC DNA]</scope>
    <source>
        <strain evidence="16 17">DSM 3217</strain>
    </source>
</reference>
<dbReference type="PANTHER" id="PTHR30535:SF36">
    <property type="entry name" value="HIGH-AFFINITY HEME UPTAKE SYSTEM PROTEIN ISDE"/>
    <property type="match status" value="1"/>
</dbReference>
<dbReference type="InterPro" id="IPR019957">
    <property type="entry name" value="ABC_transptr_haem-bd_IsdE"/>
</dbReference>
<evidence type="ECO:0000256" key="13">
    <source>
        <dbReference type="ARBA" id="ARBA00031148"/>
    </source>
</evidence>
<keyword evidence="11" id="KW-0564">Palmitate</keyword>
<evidence type="ECO:0000259" key="15">
    <source>
        <dbReference type="PROSITE" id="PS50983"/>
    </source>
</evidence>
<comment type="similarity">
    <text evidence="2">Belongs to the bacterial solute-binding protein 8 family.</text>
</comment>
<evidence type="ECO:0000256" key="4">
    <source>
        <dbReference type="ARBA" id="ARBA00022448"/>
    </source>
</evidence>
<evidence type="ECO:0000256" key="9">
    <source>
        <dbReference type="ARBA" id="ARBA00023004"/>
    </source>
</evidence>
<evidence type="ECO:0000313" key="16">
    <source>
        <dbReference type="EMBL" id="SDB02853.1"/>
    </source>
</evidence>
<evidence type="ECO:0000256" key="3">
    <source>
        <dbReference type="ARBA" id="ARBA00015862"/>
    </source>
</evidence>
<dbReference type="SUPFAM" id="SSF53807">
    <property type="entry name" value="Helical backbone' metal receptor"/>
    <property type="match status" value="1"/>
</dbReference>
<dbReference type="NCBIfam" id="TIGR03659">
    <property type="entry name" value="IsdE"/>
    <property type="match status" value="1"/>
</dbReference>
<evidence type="ECO:0000256" key="8">
    <source>
        <dbReference type="ARBA" id="ARBA00022729"/>
    </source>
</evidence>
<evidence type="ECO:0000256" key="5">
    <source>
        <dbReference type="ARBA" id="ARBA00022475"/>
    </source>
</evidence>
<keyword evidence="17" id="KW-1185">Reference proteome</keyword>
<dbReference type="GO" id="GO:0015886">
    <property type="term" value="P:heme transport"/>
    <property type="evidence" value="ECO:0007669"/>
    <property type="project" value="InterPro"/>
</dbReference>
<dbReference type="PANTHER" id="PTHR30535">
    <property type="entry name" value="VITAMIN B12-BINDING PROTEIN"/>
    <property type="match status" value="1"/>
</dbReference>
<dbReference type="EMBL" id="FMXR01000004">
    <property type="protein sequence ID" value="SDB02853.1"/>
    <property type="molecule type" value="Genomic_DNA"/>
</dbReference>
<accession>A0A1G6A4A2</accession>
<dbReference type="AlphaFoldDB" id="A0A1G6A4A2"/>
<evidence type="ECO:0000256" key="14">
    <source>
        <dbReference type="ARBA" id="ARBA00031463"/>
    </source>
</evidence>
<proteinExistence type="inferred from homology"/>
<evidence type="ECO:0000256" key="7">
    <source>
        <dbReference type="ARBA" id="ARBA00022723"/>
    </source>
</evidence>
<keyword evidence="10" id="KW-0472">Membrane</keyword>
<keyword evidence="7" id="KW-0479">Metal-binding</keyword>
<evidence type="ECO:0000313" key="17">
    <source>
        <dbReference type="Proteomes" id="UP000199228"/>
    </source>
</evidence>
<protein>
    <recommendedName>
        <fullName evidence="3">High-affinity heme uptake system protein IsdE</fullName>
    </recommendedName>
    <alternativeName>
        <fullName evidence="14">Iron-regulated surface determinant protein E</fullName>
    </alternativeName>
    <alternativeName>
        <fullName evidence="13">Staphylococcal iron-regulated protein F</fullName>
    </alternativeName>
</protein>
<keyword evidence="12" id="KW-0449">Lipoprotein</keyword>
<keyword evidence="5" id="KW-1003">Cell membrane</keyword>
<keyword evidence="4" id="KW-0813">Transport</keyword>
<dbReference type="Gene3D" id="3.40.50.1980">
    <property type="entry name" value="Nitrogenase molybdenum iron protein domain"/>
    <property type="match status" value="2"/>
</dbReference>
<sequence length="337" mass="37508">MMPLTIRIGKMRTKTMSKGNIKVAGLVLGMVFLTACSGKSGQKVSTAEEISITTAEESGDYSEGVKLAKEKVEEKDGEVNIISTSPAVTEICEKLNLSLVGVAESSLYEIPEVYEDVTTVGTSMSPDMEIIGSLNPDWILSPLSLQSDLEPKYEELDTDWAFVNVNSLQGMYTSILELGYIFDREKEAEALVKDYEDFLESYQAKNDDEESPKVLILMGLPGSYVIATPESYVGNLVEIAGGENVYEGEEDAFISVNTEDMKTKEPDVILLAAHALPDEVSEMFEEEFATNDIWQHFEAVQNNQVYELTYDYFGMSANFEYQNALEELQGYLYSNEE</sequence>
<dbReference type="PROSITE" id="PS50983">
    <property type="entry name" value="FE_B12_PBP"/>
    <property type="match status" value="1"/>
</dbReference>
<dbReference type="GO" id="GO:0016020">
    <property type="term" value="C:membrane"/>
    <property type="evidence" value="ECO:0007669"/>
    <property type="project" value="InterPro"/>
</dbReference>